<keyword evidence="1" id="KW-0472">Membrane</keyword>
<evidence type="ECO:0000256" key="1">
    <source>
        <dbReference type="SAM" id="Phobius"/>
    </source>
</evidence>
<reference evidence="2 3" key="1">
    <citation type="submission" date="2017-12" db="EMBL/GenBank/DDBJ databases">
        <title>Corynebacterium mastitidis 16-1433 Genome.</title>
        <authorList>
            <person name="Gulvik C.A."/>
        </authorList>
    </citation>
    <scope>NUCLEOTIDE SEQUENCE [LARGE SCALE GENOMIC DNA]</scope>
    <source>
        <strain evidence="2 3">16-1433</strain>
    </source>
</reference>
<dbReference type="Proteomes" id="UP000233249">
    <property type="component" value="Unassembled WGS sequence"/>
</dbReference>
<keyword evidence="1" id="KW-0812">Transmembrane</keyword>
<feature type="transmembrane region" description="Helical" evidence="1">
    <location>
        <begin position="78"/>
        <end position="98"/>
    </location>
</feature>
<dbReference type="EMBL" id="PJAF01000012">
    <property type="protein sequence ID" value="PKF68765.1"/>
    <property type="molecule type" value="Genomic_DNA"/>
</dbReference>
<proteinExistence type="predicted"/>
<organism evidence="2 3">
    <name type="scientific">Corynebacterium mastitidis</name>
    <dbReference type="NCBI Taxonomy" id="161890"/>
    <lineage>
        <taxon>Bacteria</taxon>
        <taxon>Bacillati</taxon>
        <taxon>Actinomycetota</taxon>
        <taxon>Actinomycetes</taxon>
        <taxon>Mycobacteriales</taxon>
        <taxon>Corynebacteriaceae</taxon>
        <taxon>Corynebacterium</taxon>
    </lineage>
</organism>
<name>A0A2N0X7S6_9CORY</name>
<evidence type="ECO:0000313" key="2">
    <source>
        <dbReference type="EMBL" id="PKF68765.1"/>
    </source>
</evidence>
<evidence type="ECO:0000313" key="3">
    <source>
        <dbReference type="Proteomes" id="UP000233249"/>
    </source>
</evidence>
<gene>
    <name evidence="2" type="ORF">CXB45_05260</name>
</gene>
<keyword evidence="1" id="KW-1133">Transmembrane helix</keyword>
<protein>
    <submittedName>
        <fullName evidence="2">Uncharacterized protein</fullName>
    </submittedName>
</protein>
<dbReference type="AlphaFoldDB" id="A0A2N0X7S6"/>
<accession>A0A2N0X7S6</accession>
<comment type="caution">
    <text evidence="2">The sequence shown here is derived from an EMBL/GenBank/DDBJ whole genome shotgun (WGS) entry which is preliminary data.</text>
</comment>
<sequence>MRIIQHCGFSAKHERRVLYLVFAAFALSLFPRPFLLSRYAARAPEMRPVMGVITSLGAPVRWSNHPVATATAIAIEMVIARALFFISLLVSLLLLYLLPTP</sequence>
<feature type="transmembrane region" description="Helical" evidence="1">
    <location>
        <begin position="17"/>
        <end position="37"/>
    </location>
</feature>